<dbReference type="Pfam" id="PF00294">
    <property type="entry name" value="PfkB"/>
    <property type="match status" value="1"/>
</dbReference>
<proteinExistence type="inferred from homology"/>
<dbReference type="GO" id="GO:0046872">
    <property type="term" value="F:metal ion binding"/>
    <property type="evidence" value="ECO:0007669"/>
    <property type="project" value="UniProtKB-KW"/>
</dbReference>
<dbReference type="GO" id="GO:0005737">
    <property type="term" value="C:cytoplasm"/>
    <property type="evidence" value="ECO:0007669"/>
    <property type="project" value="TreeGrafter"/>
</dbReference>
<keyword evidence="8" id="KW-1185">Reference proteome</keyword>
<dbReference type="InterPro" id="IPR007342">
    <property type="entry name" value="PsuG"/>
</dbReference>
<keyword evidence="1" id="KW-0479">Metal-binding</keyword>
<evidence type="ECO:0000256" key="3">
    <source>
        <dbReference type="ARBA" id="ARBA00023211"/>
    </source>
</evidence>
<evidence type="ECO:0000256" key="2">
    <source>
        <dbReference type="ARBA" id="ARBA00022801"/>
    </source>
</evidence>
<dbReference type="EMBL" id="CCFA01000376">
    <property type="protein sequence ID" value="CDW95405.1"/>
    <property type="molecule type" value="Genomic_DNA"/>
</dbReference>
<dbReference type="PANTHER" id="PTHR42909">
    <property type="entry name" value="ZGC:136858"/>
    <property type="match status" value="1"/>
</dbReference>
<dbReference type="HAMAP" id="MF_01876">
    <property type="entry name" value="PsiMP_glycosidase"/>
    <property type="match status" value="1"/>
</dbReference>
<evidence type="ECO:0000313" key="8">
    <source>
        <dbReference type="Proteomes" id="UP000242770"/>
    </source>
</evidence>
<dbReference type="Gene3D" id="3.40.1790.10">
    <property type="entry name" value="Indigoidine synthase domain"/>
    <property type="match status" value="1"/>
</dbReference>
<evidence type="ECO:0000256" key="5">
    <source>
        <dbReference type="ARBA" id="ARBA00023295"/>
    </source>
</evidence>
<dbReference type="STRING" id="49012.A0A0F7S501"/>
<evidence type="ECO:0000256" key="1">
    <source>
        <dbReference type="ARBA" id="ARBA00022723"/>
    </source>
</evidence>
<dbReference type="GO" id="GO:0016798">
    <property type="term" value="F:hydrolase activity, acting on glycosyl bonds"/>
    <property type="evidence" value="ECO:0007669"/>
    <property type="project" value="UniProtKB-KW"/>
</dbReference>
<protein>
    <recommendedName>
        <fullName evidence="6">Carbohydrate kinase PfkB domain-containing protein</fullName>
    </recommendedName>
</protein>
<keyword evidence="4" id="KW-0456">Lyase</keyword>
<keyword evidence="3" id="KW-0464">Manganese</keyword>
<sequence length="726" mass="76824">MVRSTRLLRQAAQALTRTPHPTLSLSPAVRSALTPATRAPLVALESTIITHGLPYPYNLEVAQELEQTVVDHGAVPATIALLDGKPLVGLEQQQLERLAQCAIDQTKNEAIKASRRDIAHVLAKGKGTVGGTTVSGTMVLAHMAGIKIFATGGIGGVHQGAESTMDISADLTELGRTPVAVFCSGPKSILDIPRTLEVLETFGVSVTTLNSTGEFPAFYTSNSGLYVPYAGSNAQAAASILVNAQLGLQSGQVFANPIPTEFDEIGAKIQQCVEQAVRESIEQGVDKRGKEVTPWLLKRMAELIPESKQSNRALVVNNAKKAAQVAVELHRLEEDVRRSNDTHAFGGIDSTTSLAKARILIFGAAAVDVTSQTRSAGAQKLAATTYPGRVSVTLGGVARNMAETATRVLSFSATSPVKLISPHGNDDFGLLLRTGMEQAGMRTDGLFVPEGEGRESRTAVCSLMLDDAGDLISGVADMDIGHEALYPRVGGEGEELGRLLEAEVPEAVVFDGNIGSEQAGELLRACETYNADKNDESKLLTLFEPTSITKSTIVLHHFATAKAKGVATQPITFATPNAVELENIYEVSQQLGLTPTLTSSTSTTIPSSIIDPTTLSKAHSLVHAGIFATILLKVGRHGVIIVDADRIRHHPVPAGEVKVVNTTGCGDSFAGAFTATLCHLLSKDRAEWSEAVEKAVEVGQRAARNTLALTKAVGDGMHLLLREHLP</sequence>
<accession>A0A0F7S501</accession>
<evidence type="ECO:0000313" key="7">
    <source>
        <dbReference type="EMBL" id="CDW95405.1"/>
    </source>
</evidence>
<dbReference type="Pfam" id="PF04227">
    <property type="entry name" value="Indigoidine_A"/>
    <property type="match status" value="1"/>
</dbReference>
<dbReference type="InterPro" id="IPR022830">
    <property type="entry name" value="Indigdn_synthA-like"/>
</dbReference>
<dbReference type="InterPro" id="IPR029056">
    <property type="entry name" value="Ribokinase-like"/>
</dbReference>
<dbReference type="Gene3D" id="3.40.1190.20">
    <property type="match status" value="1"/>
</dbReference>
<evidence type="ECO:0000256" key="4">
    <source>
        <dbReference type="ARBA" id="ARBA00023239"/>
    </source>
</evidence>
<evidence type="ECO:0000259" key="6">
    <source>
        <dbReference type="Pfam" id="PF00294"/>
    </source>
</evidence>
<dbReference type="GO" id="GO:0004730">
    <property type="term" value="F:pseudouridylate synthase activity"/>
    <property type="evidence" value="ECO:0007669"/>
    <property type="project" value="InterPro"/>
</dbReference>
<organism evidence="7 8">
    <name type="scientific">Sporisorium scitamineum</name>
    <dbReference type="NCBI Taxonomy" id="49012"/>
    <lineage>
        <taxon>Eukaryota</taxon>
        <taxon>Fungi</taxon>
        <taxon>Dikarya</taxon>
        <taxon>Basidiomycota</taxon>
        <taxon>Ustilaginomycotina</taxon>
        <taxon>Ustilaginomycetes</taxon>
        <taxon>Ustilaginales</taxon>
        <taxon>Ustilaginaceae</taxon>
        <taxon>Sporisorium</taxon>
    </lineage>
</organism>
<dbReference type="SUPFAM" id="SSF53613">
    <property type="entry name" value="Ribokinase-like"/>
    <property type="match status" value="1"/>
</dbReference>
<dbReference type="Proteomes" id="UP000242770">
    <property type="component" value="Unassembled WGS sequence"/>
</dbReference>
<keyword evidence="5" id="KW-0326">Glycosidase</keyword>
<reference evidence="8" key="1">
    <citation type="submission" date="2014-06" db="EMBL/GenBank/DDBJ databases">
        <authorList>
            <person name="Berkman P.J."/>
        </authorList>
    </citation>
    <scope>NUCLEOTIDE SEQUENCE [LARGE SCALE GENOMIC DNA]</scope>
</reference>
<dbReference type="InterPro" id="IPR011611">
    <property type="entry name" value="PfkB_dom"/>
</dbReference>
<name>A0A0F7S501_9BASI</name>
<feature type="domain" description="Carbohydrate kinase PfkB" evidence="6">
    <location>
        <begin position="611"/>
        <end position="703"/>
    </location>
</feature>
<dbReference type="PANTHER" id="PTHR42909:SF1">
    <property type="entry name" value="CARBOHYDRATE KINASE PFKB DOMAIN-CONTAINING PROTEIN"/>
    <property type="match status" value="1"/>
</dbReference>
<keyword evidence="2" id="KW-0378">Hydrolase</keyword>
<gene>
    <name evidence="7" type="primary">SSCI07360.1</name>
</gene>
<dbReference type="SUPFAM" id="SSF110581">
    <property type="entry name" value="Indigoidine synthase A-like"/>
    <property type="match status" value="1"/>
</dbReference>
<dbReference type="AlphaFoldDB" id="A0A0F7S501"/>